<feature type="compositionally biased region" description="Basic and acidic residues" evidence="1">
    <location>
        <begin position="169"/>
        <end position="179"/>
    </location>
</feature>
<feature type="compositionally biased region" description="Basic and acidic residues" evidence="1">
    <location>
        <begin position="1"/>
        <end position="20"/>
    </location>
</feature>
<dbReference type="Proteomes" id="UP000265520">
    <property type="component" value="Unassembled WGS sequence"/>
</dbReference>
<reference evidence="2 3" key="1">
    <citation type="journal article" date="2018" name="Front. Plant Sci.">
        <title>Red Clover (Trifolium pratense) and Zigzag Clover (T. medium) - A Picture of Genomic Similarities and Differences.</title>
        <authorList>
            <person name="Dluhosova J."/>
            <person name="Istvanek J."/>
            <person name="Nedelnik J."/>
            <person name="Repkova J."/>
        </authorList>
    </citation>
    <scope>NUCLEOTIDE SEQUENCE [LARGE SCALE GENOMIC DNA]</scope>
    <source>
        <strain evidence="3">cv. 10/8</strain>
        <tissue evidence="2">Leaf</tissue>
    </source>
</reference>
<dbReference type="EMBL" id="LXQA010050820">
    <property type="protein sequence ID" value="MCI02978.1"/>
    <property type="molecule type" value="Genomic_DNA"/>
</dbReference>
<proteinExistence type="predicted"/>
<keyword evidence="3" id="KW-1185">Reference proteome</keyword>
<evidence type="ECO:0000313" key="2">
    <source>
        <dbReference type="EMBL" id="MCI02978.1"/>
    </source>
</evidence>
<accession>A0A392NSY2</accession>
<feature type="region of interest" description="Disordered" evidence="1">
    <location>
        <begin position="1"/>
        <end position="26"/>
    </location>
</feature>
<name>A0A392NSY2_9FABA</name>
<evidence type="ECO:0000256" key="1">
    <source>
        <dbReference type="SAM" id="MobiDB-lite"/>
    </source>
</evidence>
<comment type="caution">
    <text evidence="2">The sequence shown here is derived from an EMBL/GenBank/DDBJ whole genome shotgun (WGS) entry which is preliminary data.</text>
</comment>
<protein>
    <submittedName>
        <fullName evidence="2">Uncharacterized protein</fullName>
    </submittedName>
</protein>
<organism evidence="2 3">
    <name type="scientific">Trifolium medium</name>
    <dbReference type="NCBI Taxonomy" id="97028"/>
    <lineage>
        <taxon>Eukaryota</taxon>
        <taxon>Viridiplantae</taxon>
        <taxon>Streptophyta</taxon>
        <taxon>Embryophyta</taxon>
        <taxon>Tracheophyta</taxon>
        <taxon>Spermatophyta</taxon>
        <taxon>Magnoliopsida</taxon>
        <taxon>eudicotyledons</taxon>
        <taxon>Gunneridae</taxon>
        <taxon>Pentapetalae</taxon>
        <taxon>rosids</taxon>
        <taxon>fabids</taxon>
        <taxon>Fabales</taxon>
        <taxon>Fabaceae</taxon>
        <taxon>Papilionoideae</taxon>
        <taxon>50 kb inversion clade</taxon>
        <taxon>NPAAA clade</taxon>
        <taxon>Hologalegina</taxon>
        <taxon>IRL clade</taxon>
        <taxon>Trifolieae</taxon>
        <taxon>Trifolium</taxon>
    </lineage>
</organism>
<feature type="region of interest" description="Disordered" evidence="1">
    <location>
        <begin position="145"/>
        <end position="179"/>
    </location>
</feature>
<feature type="non-terminal residue" evidence="2">
    <location>
        <position position="179"/>
    </location>
</feature>
<evidence type="ECO:0000313" key="3">
    <source>
        <dbReference type="Proteomes" id="UP000265520"/>
    </source>
</evidence>
<sequence length="179" mass="20702">MEREAEHVGEQPRDRSEQDRWVATTSRSGFQREVTRRVTRFPLKWTKRHFDEPTDYYLTKDDMLSDEERAGLAKIQTFMNGFQPARLMTKKGVAVLDSQRRPKVEARYINTKSLLECRSQAECRLLLDNMADFGDELLKIIADQKGPKKGKKAGVQSGSPVVRQPPPKRQREEPIIDVD</sequence>
<dbReference type="AlphaFoldDB" id="A0A392NSY2"/>